<reference evidence="2" key="1">
    <citation type="submission" date="2023-07" db="EMBL/GenBank/DDBJ databases">
        <title>A chromosome-level genome assembly of Lolium multiflorum.</title>
        <authorList>
            <person name="Chen Y."/>
            <person name="Copetti D."/>
            <person name="Kolliker R."/>
            <person name="Studer B."/>
        </authorList>
    </citation>
    <scope>NUCLEOTIDE SEQUENCE</scope>
    <source>
        <strain evidence="2">02402/16</strain>
        <tissue evidence="2">Leaf</tissue>
    </source>
</reference>
<sequence>MGTEFFPDLDPSLADVIAQVRCTDVDIDPHVGCSSLIPFNTQPVVLPAALMDSCSADSDGFSVNELVAPRREVTDVAEEVSGSGTRIGGEKAVVSGWKRRHRVGKAAPERILNPYDFYNLYSWECGFGIRYGKSRLNVDRVKCMQEIVCGCSGKPKMMNSHSAMCQCPALIRHIDSYTKDLVKQLRENNVNLGKVYIIIGSFFGKIENVPFTKRSLKTLCGKISREQADDDVRKTIEVFSDMGASDPEFTYTVQVDAENRIMNLLWTTGKSRVQYPLQGKGLPPANLNGPLPAHREPAGANGPVISGHCRRTTQFAGDSVLTPRAIADSPAKETFHRRASSRGSSASSNGACLVRRQ</sequence>
<dbReference type="AlphaFoldDB" id="A0AAD8TUX6"/>
<evidence type="ECO:0000256" key="1">
    <source>
        <dbReference type="SAM" id="MobiDB-lite"/>
    </source>
</evidence>
<keyword evidence="3" id="KW-1185">Reference proteome</keyword>
<dbReference type="PANTHER" id="PTHR47482">
    <property type="entry name" value="OS11G0632001 PROTEIN"/>
    <property type="match status" value="1"/>
</dbReference>
<dbReference type="EMBL" id="JAUUTY010000001">
    <property type="protein sequence ID" value="KAK1693397.1"/>
    <property type="molecule type" value="Genomic_DNA"/>
</dbReference>
<accession>A0AAD8TUX6</accession>
<evidence type="ECO:0000313" key="2">
    <source>
        <dbReference type="EMBL" id="KAK1693397.1"/>
    </source>
</evidence>
<evidence type="ECO:0000313" key="3">
    <source>
        <dbReference type="Proteomes" id="UP001231189"/>
    </source>
</evidence>
<proteinExistence type="predicted"/>
<feature type="region of interest" description="Disordered" evidence="1">
    <location>
        <begin position="326"/>
        <end position="357"/>
    </location>
</feature>
<organism evidence="2 3">
    <name type="scientific">Lolium multiflorum</name>
    <name type="common">Italian ryegrass</name>
    <name type="synonym">Lolium perenne subsp. multiflorum</name>
    <dbReference type="NCBI Taxonomy" id="4521"/>
    <lineage>
        <taxon>Eukaryota</taxon>
        <taxon>Viridiplantae</taxon>
        <taxon>Streptophyta</taxon>
        <taxon>Embryophyta</taxon>
        <taxon>Tracheophyta</taxon>
        <taxon>Spermatophyta</taxon>
        <taxon>Magnoliopsida</taxon>
        <taxon>Liliopsida</taxon>
        <taxon>Poales</taxon>
        <taxon>Poaceae</taxon>
        <taxon>BOP clade</taxon>
        <taxon>Pooideae</taxon>
        <taxon>Poodae</taxon>
        <taxon>Poeae</taxon>
        <taxon>Poeae Chloroplast Group 2 (Poeae type)</taxon>
        <taxon>Loliodinae</taxon>
        <taxon>Loliinae</taxon>
        <taxon>Lolium</taxon>
    </lineage>
</organism>
<feature type="compositionally biased region" description="Low complexity" evidence="1">
    <location>
        <begin position="341"/>
        <end position="351"/>
    </location>
</feature>
<dbReference type="Proteomes" id="UP001231189">
    <property type="component" value="Unassembled WGS sequence"/>
</dbReference>
<dbReference type="PANTHER" id="PTHR47482:SF5">
    <property type="entry name" value="FAR1 DOMAIN-CONTAINING PROTEIN"/>
    <property type="match status" value="1"/>
</dbReference>
<protein>
    <submittedName>
        <fullName evidence="2">Uncharacterized protein</fullName>
    </submittedName>
</protein>
<name>A0AAD8TUX6_LOLMU</name>
<gene>
    <name evidence="2" type="ORF">QYE76_010094</name>
</gene>
<comment type="caution">
    <text evidence="2">The sequence shown here is derived from an EMBL/GenBank/DDBJ whole genome shotgun (WGS) entry which is preliminary data.</text>
</comment>